<dbReference type="PANTHER" id="PTHR48090">
    <property type="entry name" value="UNDECAPRENYL-PHOSPHATE 4-DEOXY-4-FORMAMIDO-L-ARABINOSE TRANSFERASE-RELATED"/>
    <property type="match status" value="1"/>
</dbReference>
<evidence type="ECO:0000313" key="8">
    <source>
        <dbReference type="EMBL" id="SEG69903.1"/>
    </source>
</evidence>
<evidence type="ECO:0000256" key="4">
    <source>
        <dbReference type="ARBA" id="ARBA00023136"/>
    </source>
</evidence>
<evidence type="ECO:0000313" key="9">
    <source>
        <dbReference type="Proteomes" id="UP000236728"/>
    </source>
</evidence>
<evidence type="ECO:0000256" key="2">
    <source>
        <dbReference type="ARBA" id="ARBA00022692"/>
    </source>
</evidence>
<dbReference type="InterPro" id="IPR007267">
    <property type="entry name" value="GtrA_DPMS_TM"/>
</dbReference>
<feature type="transmembrane region" description="Helical" evidence="5">
    <location>
        <begin position="298"/>
        <end position="316"/>
    </location>
</feature>
<evidence type="ECO:0000256" key="3">
    <source>
        <dbReference type="ARBA" id="ARBA00022989"/>
    </source>
</evidence>
<proteinExistence type="predicted"/>
<feature type="transmembrane region" description="Helical" evidence="5">
    <location>
        <begin position="229"/>
        <end position="255"/>
    </location>
</feature>
<sequence length="354" mass="38433">MHPSTELPTKSLTAVYVVIPAREPEPVLAELVGDLIARGFAGILVLNDGSSADAEPIFRAAQNSGAKLLTHAVNLGKGRALKTAFNHVLSELPGAVGIVTADADGQHTVADIVRVAEALVASNDAVLGARSFAGSVPLRSRFGNVLTRYVFALATGAWLGDTQSGLRGIPTKLLPGLMTLEGERYEFEMNMLAHLCSEGKTVLEIPIETVYIDGNRSSHFSPIWDSMRIYFVLARFVLSSVVAACLDLLLFLVAFRLTGHIGWSVIAGRTSSLVNFTLNRQFVFRSRGGLVRSLLEYYLLVAVVALGSYAAISMLAHRWGWQVFSAKLLVDSLLSLVSFSVQRTFVFRRDARIR</sequence>
<dbReference type="Proteomes" id="UP000236728">
    <property type="component" value="Unassembled WGS sequence"/>
</dbReference>
<reference evidence="8 9" key="1">
    <citation type="submission" date="2016-10" db="EMBL/GenBank/DDBJ databases">
        <authorList>
            <person name="de Groot N.N."/>
        </authorList>
    </citation>
    <scope>NUCLEOTIDE SEQUENCE [LARGE SCALE GENOMIC DNA]</scope>
    <source>
        <strain evidence="8 9">DSM 22489</strain>
    </source>
</reference>
<keyword evidence="2 5" id="KW-0812">Transmembrane</keyword>
<feature type="transmembrane region" description="Helical" evidence="5">
    <location>
        <begin position="328"/>
        <end position="346"/>
    </location>
</feature>
<evidence type="ECO:0000256" key="1">
    <source>
        <dbReference type="ARBA" id="ARBA00004141"/>
    </source>
</evidence>
<dbReference type="GO" id="GO:0016020">
    <property type="term" value="C:membrane"/>
    <property type="evidence" value="ECO:0007669"/>
    <property type="project" value="UniProtKB-SubCell"/>
</dbReference>
<dbReference type="CDD" id="cd04179">
    <property type="entry name" value="DPM_DPG-synthase_like"/>
    <property type="match status" value="1"/>
</dbReference>
<accession>A0A1H6CAJ1</accession>
<dbReference type="AlphaFoldDB" id="A0A1H6CAJ1"/>
<dbReference type="Pfam" id="PF04138">
    <property type="entry name" value="GtrA_DPMS_TM"/>
    <property type="match status" value="1"/>
</dbReference>
<dbReference type="PANTHER" id="PTHR48090:SF6">
    <property type="entry name" value="SLR5056 PROTEIN"/>
    <property type="match status" value="1"/>
</dbReference>
<dbReference type="Gene3D" id="3.90.550.10">
    <property type="entry name" value="Spore Coat Polysaccharide Biosynthesis Protein SpsA, Chain A"/>
    <property type="match status" value="1"/>
</dbReference>
<dbReference type="GO" id="GO:0016740">
    <property type="term" value="F:transferase activity"/>
    <property type="evidence" value="ECO:0007669"/>
    <property type="project" value="UniProtKB-KW"/>
</dbReference>
<gene>
    <name evidence="8" type="ORF">SAMN05421819_4391</name>
</gene>
<dbReference type="GO" id="GO:0000271">
    <property type="term" value="P:polysaccharide biosynthetic process"/>
    <property type="evidence" value="ECO:0007669"/>
    <property type="project" value="InterPro"/>
</dbReference>
<keyword evidence="8" id="KW-0808">Transferase</keyword>
<dbReference type="InterPro" id="IPR029044">
    <property type="entry name" value="Nucleotide-diphossugar_trans"/>
</dbReference>
<dbReference type="RefSeq" id="WP_103935224.1">
    <property type="nucleotide sequence ID" value="NZ_FNVA01000009.1"/>
</dbReference>
<keyword evidence="3 5" id="KW-1133">Transmembrane helix</keyword>
<evidence type="ECO:0000259" key="6">
    <source>
        <dbReference type="Pfam" id="PF00535"/>
    </source>
</evidence>
<evidence type="ECO:0000259" key="7">
    <source>
        <dbReference type="Pfam" id="PF04138"/>
    </source>
</evidence>
<dbReference type="Pfam" id="PF00535">
    <property type="entry name" value="Glycos_transf_2"/>
    <property type="match status" value="1"/>
</dbReference>
<dbReference type="EMBL" id="FNVA01000009">
    <property type="protein sequence ID" value="SEG69903.1"/>
    <property type="molecule type" value="Genomic_DNA"/>
</dbReference>
<comment type="subcellular location">
    <subcellularLocation>
        <location evidence="1">Membrane</location>
        <topology evidence="1">Multi-pass membrane protein</topology>
    </subcellularLocation>
</comment>
<evidence type="ECO:0000256" key="5">
    <source>
        <dbReference type="SAM" id="Phobius"/>
    </source>
</evidence>
<dbReference type="InterPro" id="IPR001173">
    <property type="entry name" value="Glyco_trans_2-like"/>
</dbReference>
<organism evidence="8 9">
    <name type="scientific">Bryocella elongata</name>
    <dbReference type="NCBI Taxonomy" id="863522"/>
    <lineage>
        <taxon>Bacteria</taxon>
        <taxon>Pseudomonadati</taxon>
        <taxon>Acidobacteriota</taxon>
        <taxon>Terriglobia</taxon>
        <taxon>Terriglobales</taxon>
        <taxon>Acidobacteriaceae</taxon>
        <taxon>Bryocella</taxon>
    </lineage>
</organism>
<feature type="domain" description="GtrA/DPMS transmembrane" evidence="7">
    <location>
        <begin position="235"/>
        <end position="347"/>
    </location>
</feature>
<protein>
    <submittedName>
        <fullName evidence="8">Glycosyltransferase involved in cell wall bisynthesis</fullName>
    </submittedName>
</protein>
<keyword evidence="4 5" id="KW-0472">Membrane</keyword>
<keyword evidence="9" id="KW-1185">Reference proteome</keyword>
<dbReference type="SUPFAM" id="SSF53448">
    <property type="entry name" value="Nucleotide-diphospho-sugar transferases"/>
    <property type="match status" value="1"/>
</dbReference>
<dbReference type="InterPro" id="IPR050256">
    <property type="entry name" value="Glycosyltransferase_2"/>
</dbReference>
<dbReference type="OrthoDB" id="9810303at2"/>
<feature type="domain" description="Glycosyltransferase 2-like" evidence="6">
    <location>
        <begin position="17"/>
        <end position="136"/>
    </location>
</feature>
<name>A0A1H6CAJ1_9BACT</name>